<dbReference type="SUPFAM" id="SSF48452">
    <property type="entry name" value="TPR-like"/>
    <property type="match status" value="1"/>
</dbReference>
<protein>
    <submittedName>
        <fullName evidence="2">DUF2723 domain-containing protein</fullName>
    </submittedName>
</protein>
<accession>A0A6G6GIH9</accession>
<feature type="transmembrane region" description="Helical" evidence="1">
    <location>
        <begin position="254"/>
        <end position="274"/>
    </location>
</feature>
<name>A0A6G6GIH9_9FLAO</name>
<organism evidence="2 3">
    <name type="scientific">Rasiella rasia</name>
    <dbReference type="NCBI Taxonomy" id="2744027"/>
    <lineage>
        <taxon>Bacteria</taxon>
        <taxon>Pseudomonadati</taxon>
        <taxon>Bacteroidota</taxon>
        <taxon>Flavobacteriia</taxon>
        <taxon>Flavobacteriales</taxon>
        <taxon>Flavobacteriaceae</taxon>
        <taxon>Rasiella</taxon>
    </lineage>
</organism>
<dbReference type="PANTHER" id="PTHR16214">
    <property type="entry name" value="TRANSMEMBRANE PROTEIN 260"/>
    <property type="match status" value="1"/>
</dbReference>
<feature type="transmembrane region" description="Helical" evidence="1">
    <location>
        <begin position="588"/>
        <end position="607"/>
    </location>
</feature>
<dbReference type="Proteomes" id="UP000505306">
    <property type="component" value="Chromosome"/>
</dbReference>
<feature type="transmembrane region" description="Helical" evidence="1">
    <location>
        <begin position="70"/>
        <end position="90"/>
    </location>
</feature>
<dbReference type="Pfam" id="PF11028">
    <property type="entry name" value="TMEM260-like"/>
    <property type="match status" value="1"/>
</dbReference>
<evidence type="ECO:0000313" key="3">
    <source>
        <dbReference type="Proteomes" id="UP000505306"/>
    </source>
</evidence>
<dbReference type="AlphaFoldDB" id="A0A6G6GIH9"/>
<dbReference type="EMBL" id="CP049057">
    <property type="protein sequence ID" value="QIE58310.1"/>
    <property type="molecule type" value="Genomic_DNA"/>
</dbReference>
<feature type="transmembrane region" description="Helical" evidence="1">
    <location>
        <begin position="169"/>
        <end position="192"/>
    </location>
</feature>
<dbReference type="PANTHER" id="PTHR16214:SF3">
    <property type="entry name" value="TRANSMEMBRANE PROTEIN 260"/>
    <property type="match status" value="1"/>
</dbReference>
<keyword evidence="1" id="KW-1133">Transmembrane helix</keyword>
<dbReference type="InterPro" id="IPR052724">
    <property type="entry name" value="GT117_domain-containing"/>
</dbReference>
<dbReference type="InterPro" id="IPR021280">
    <property type="entry name" value="TMEM260-like"/>
</dbReference>
<evidence type="ECO:0000313" key="2">
    <source>
        <dbReference type="EMBL" id="QIE58310.1"/>
    </source>
</evidence>
<keyword evidence="3" id="KW-1185">Reference proteome</keyword>
<feature type="transmembrane region" description="Helical" evidence="1">
    <location>
        <begin position="139"/>
        <end position="157"/>
    </location>
</feature>
<dbReference type="RefSeq" id="WP_164678317.1">
    <property type="nucleotide sequence ID" value="NZ_CP049057.1"/>
</dbReference>
<feature type="transmembrane region" description="Helical" evidence="1">
    <location>
        <begin position="524"/>
        <end position="544"/>
    </location>
</feature>
<proteinExistence type="predicted"/>
<gene>
    <name evidence="2" type="ORF">G5B37_01615</name>
</gene>
<reference evidence="2 3" key="1">
    <citation type="submission" date="2020-02" db="EMBL/GenBank/DDBJ databases">
        <title>Complete genome sequence of Flavobacteriaceae bacterium.</title>
        <authorList>
            <person name="Kim S.-J."/>
            <person name="Kim Y.-S."/>
            <person name="Kim K.-H."/>
        </authorList>
    </citation>
    <scope>NUCLEOTIDE SEQUENCE [LARGE SCALE GENOMIC DNA]</scope>
    <source>
        <strain evidence="2 3">RR4-40</strain>
    </source>
</reference>
<feature type="transmembrane region" description="Helical" evidence="1">
    <location>
        <begin position="556"/>
        <end position="576"/>
    </location>
</feature>
<feature type="transmembrane region" description="Helical" evidence="1">
    <location>
        <begin position="212"/>
        <end position="233"/>
    </location>
</feature>
<dbReference type="InterPro" id="IPR011990">
    <property type="entry name" value="TPR-like_helical_dom_sf"/>
</dbReference>
<feature type="transmembrane region" description="Helical" evidence="1">
    <location>
        <begin position="501"/>
        <end position="518"/>
    </location>
</feature>
<keyword evidence="1" id="KW-0472">Membrane</keyword>
<sequence>MIKRERITSLILFVFVFTVYAISASRSISFWDSPEFIGSNYNLQATHPPGAPFYTMLCSIVLQFFSASKAAFVSNLISGFFGALTVTYLFKITFHITTKIQSKKSDFEIAYLPYLTGLTSALTLAFSNSFWIASTETEVYTLSFALLAIMIYIMLKWEHSLNDIEGDRLLLLLALLFGISTGVHLILISTIIPLSLLFTHKKYGLTIKNTVLSLLFGCLLFFFIYLFIIQGIIQMANSLDIWLVNTLNTSMNTGILVMLAIITAFFGISLLYTYRKKKFNAHHIVLALLFFLVGVSSYLMPIQRSKANSQIANGIENSNRMLQYIKGDQFGISSIPLLNGYTYNAPLNNQKPFLNGDPILTFDSEKQKYITVDNGDFQNINYADEFSMFFPRLYEAKDENEYKLWTTIKGEPIDYSVNGEIKKIYKPTFKENFNFFIDYQVSWLNLRYLFWNFIGKQNNNQGLGYVKDGNWISGINSIDKARVGDYSKMPEYFRTDKSRNAYYFIPFIFGIIGLLSLVKHRQFFLTTLFIFLSFGLGITLYINPVPSSILVRERDYIFIGSFLIFSLWVGLSILLFYNTLKFLVSAKIRLIVVSILVLIGGPIQMLAKGWDDHQRSKDTFAYEFGKAYLDACPEQAILITNGDNMTFPLWYLQEVENYRTDVRVLNFDQLNLDTHIDRLKHTVGSSKPIQISLKKHFYINGVDKLIPLQKEIDRAAELPILFEFFQDSTTQINWNGRLRHYMPATKFSIPIDTFKMKKNGLTAEDLNAFYTAEVKWDYPKDFYGLNEIVLMNVITNNIHDRPICFAINGKSGHYLGLQDYLVHNGMVERLAPIQRKGDTLNPKIVNTNMMYPYIMNKLQFEGLNDDEKFIPYENRVYVQDILRRNYYFLAQALLEENKKEEAILVLDKCFSLFPNKTIAYKQYAYALGKLYYRAGLKTKGDNICATAMKNIWDELVWITSFDPPYPAINVSYAEKLKNMYIQMRQQFPGEISTLNVDDKGYKAFETKHNLWKQRNWPY</sequence>
<evidence type="ECO:0000256" key="1">
    <source>
        <dbReference type="SAM" id="Phobius"/>
    </source>
</evidence>
<feature type="transmembrane region" description="Helical" evidence="1">
    <location>
        <begin position="280"/>
        <end position="300"/>
    </location>
</feature>
<dbReference type="KEGG" id="mgel:G5B37_01615"/>
<feature type="transmembrane region" description="Helical" evidence="1">
    <location>
        <begin position="111"/>
        <end position="133"/>
    </location>
</feature>
<keyword evidence="1" id="KW-0812">Transmembrane</keyword>